<proteinExistence type="predicted"/>
<feature type="compositionally biased region" description="Acidic residues" evidence="2">
    <location>
        <begin position="137"/>
        <end position="147"/>
    </location>
</feature>
<gene>
    <name evidence="3" type="ORF">SCF082_LOCUS6655</name>
</gene>
<evidence type="ECO:0000256" key="2">
    <source>
        <dbReference type="SAM" id="MobiDB-lite"/>
    </source>
</evidence>
<evidence type="ECO:0000313" key="3">
    <source>
        <dbReference type="EMBL" id="CAK9000807.1"/>
    </source>
</evidence>
<evidence type="ECO:0000313" key="4">
    <source>
        <dbReference type="Proteomes" id="UP001642464"/>
    </source>
</evidence>
<accession>A0ABP0IH45</accession>
<feature type="region of interest" description="Disordered" evidence="2">
    <location>
        <begin position="125"/>
        <end position="159"/>
    </location>
</feature>
<dbReference type="EMBL" id="CAXAMM010003658">
    <property type="protein sequence ID" value="CAK9000807.1"/>
    <property type="molecule type" value="Genomic_DNA"/>
</dbReference>
<feature type="coiled-coil region" evidence="1">
    <location>
        <begin position="44"/>
        <end position="71"/>
    </location>
</feature>
<protein>
    <submittedName>
        <fullName evidence="3">Chorein_N domain-containing protein</fullName>
    </submittedName>
</protein>
<sequence length="546" mass="60459">MAVGPTPLVQDAAAHAAGSPPEAAHAVGFESLSAAEQETYHQEHAAEELAYQEALKARKILEEELEEKIGQLLLCTSGGSILRLQVSEVEVMKRRQGGRCLMKVERSDSLISACLLSAVDAERDAPHSAECEREQDGEPEDVGDPDAEGSSLPHASQASRSGAFLPHITSHRAGVSSTDFEGLARQFCDGRMAEDLDMRPEAIVSRLYLKVEYETLRRLPRHPEYLVFTIRPYMDPLPVHLSDGSGETADGCEDGQGWLLAVLDYKGLGELLGSGLQREIVGPPCVRPAWRSWTPCVRPVAWAEVWEKWSPAAVMKADEGGITNLYEGGTRSDYIVVAHPEYALGRVGSGRGFDQKWDQSKVATRPPGGPMTLRLRDAGAELLQRVTVPLQTLPNPRERVLAKKCSSAGRIGQKLPGLDQDFQAFLHVLRSVLGDAEPSHFRRTRDEDVQSRPLGYDGRLTSGYFNNITEAGVSSHRRQTHDCLLELARRYVSDPEAVACELRLNGSWRYWARELQLVLRQERKLFDQQRTKAETLELQLRMAALA</sequence>
<dbReference type="InterPro" id="IPR035516">
    <property type="entry name" value="Gyrase/topoIV_suA_C"/>
</dbReference>
<keyword evidence="1" id="KW-0175">Coiled coil</keyword>
<keyword evidence="4" id="KW-1185">Reference proteome</keyword>
<comment type="caution">
    <text evidence="3">The sequence shown here is derived from an EMBL/GenBank/DDBJ whole genome shotgun (WGS) entry which is preliminary data.</text>
</comment>
<evidence type="ECO:0000256" key="1">
    <source>
        <dbReference type="SAM" id="Coils"/>
    </source>
</evidence>
<name>A0ABP0IH45_9DINO</name>
<dbReference type="SUPFAM" id="SSF101904">
    <property type="entry name" value="GyrA/ParC C-terminal domain-like"/>
    <property type="match status" value="1"/>
</dbReference>
<feature type="compositionally biased region" description="Low complexity" evidence="2">
    <location>
        <begin position="12"/>
        <end position="21"/>
    </location>
</feature>
<feature type="region of interest" description="Disordered" evidence="2">
    <location>
        <begin position="1"/>
        <end position="21"/>
    </location>
</feature>
<dbReference type="Proteomes" id="UP001642464">
    <property type="component" value="Unassembled WGS sequence"/>
</dbReference>
<organism evidence="3 4">
    <name type="scientific">Durusdinium trenchii</name>
    <dbReference type="NCBI Taxonomy" id="1381693"/>
    <lineage>
        <taxon>Eukaryota</taxon>
        <taxon>Sar</taxon>
        <taxon>Alveolata</taxon>
        <taxon>Dinophyceae</taxon>
        <taxon>Suessiales</taxon>
        <taxon>Symbiodiniaceae</taxon>
        <taxon>Durusdinium</taxon>
    </lineage>
</organism>
<feature type="compositionally biased region" description="Basic and acidic residues" evidence="2">
    <location>
        <begin position="125"/>
        <end position="136"/>
    </location>
</feature>
<reference evidence="3 4" key="1">
    <citation type="submission" date="2024-02" db="EMBL/GenBank/DDBJ databases">
        <authorList>
            <person name="Chen Y."/>
            <person name="Shah S."/>
            <person name="Dougan E. K."/>
            <person name="Thang M."/>
            <person name="Chan C."/>
        </authorList>
    </citation>
    <scope>NUCLEOTIDE SEQUENCE [LARGE SCALE GENOMIC DNA]</scope>
</reference>